<dbReference type="Proteomes" id="UP000186513">
    <property type="component" value="Unassembled WGS sequence"/>
</dbReference>
<evidence type="ECO:0000313" key="6">
    <source>
        <dbReference type="EMBL" id="SFZ73747.1"/>
    </source>
</evidence>
<dbReference type="STRING" id="1121279.SAMN02745887_00967"/>
<dbReference type="Gene3D" id="2.40.30.170">
    <property type="match status" value="1"/>
</dbReference>
<dbReference type="InterPro" id="IPR058624">
    <property type="entry name" value="MdtA-like_HH"/>
</dbReference>
<dbReference type="SUPFAM" id="SSF111369">
    <property type="entry name" value="HlyD-like secretion proteins"/>
    <property type="match status" value="1"/>
</dbReference>
<comment type="similarity">
    <text evidence="1">Belongs to the membrane fusion protein (MFP) (TC 8.A.1) family.</text>
</comment>
<dbReference type="InterPro" id="IPR006143">
    <property type="entry name" value="RND_pump_MFP"/>
</dbReference>
<gene>
    <name evidence="6" type="ORF">SAMN02745887_00967</name>
</gene>
<keyword evidence="7" id="KW-1185">Reference proteome</keyword>
<name>A0A1K2HAI8_9NEIS</name>
<dbReference type="GO" id="GO:1990281">
    <property type="term" value="C:efflux pump complex"/>
    <property type="evidence" value="ECO:0007669"/>
    <property type="project" value="TreeGrafter"/>
</dbReference>
<evidence type="ECO:0000256" key="2">
    <source>
        <dbReference type="SAM" id="Coils"/>
    </source>
</evidence>
<dbReference type="Gene3D" id="1.10.287.470">
    <property type="entry name" value="Helix hairpin bin"/>
    <property type="match status" value="1"/>
</dbReference>
<dbReference type="Pfam" id="PF25876">
    <property type="entry name" value="HH_MFP_RND"/>
    <property type="match status" value="1"/>
</dbReference>
<feature type="signal peptide" evidence="3">
    <location>
        <begin position="1"/>
        <end position="31"/>
    </location>
</feature>
<sequence length="370" mass="38169">MKYPIRTIALAVALLGMAGGLAALLSKQAQAAPAAAPAEQAALTVELVQPSQARWPQTLQASGALAPWQEASISAETGGLRIVALHADVGSQVKRGQLLAELASATLGAELRQAEANVAQARASLQEAQANARRGEAVRESGALSNQQIEQYQLSAASAEASLAASEAALASARIKLAQTRIVAVDDGVVSSRSAVLGAVVSSGTELFRLVRQGKLEWQAELSAEQLARLKPGLHGQISLPGGDTVRGTLRLVAPTLSSNTRHALAYLALEAHPKARAGMYARGSIALGEQAALTVPSSAVTVRDGHSYVFEVDAQGKVIQRQVQTGRSQDSRIEIVSGVAAKAHLVRSGGAFLSDGDTVRLAAAGKEAA</sequence>
<dbReference type="Gene3D" id="2.40.420.20">
    <property type="match status" value="1"/>
</dbReference>
<reference evidence="6 7" key="1">
    <citation type="submission" date="2016-11" db="EMBL/GenBank/DDBJ databases">
        <authorList>
            <person name="Jaros S."/>
            <person name="Januszkiewicz K."/>
            <person name="Wedrychowicz H."/>
        </authorList>
    </citation>
    <scope>NUCLEOTIDE SEQUENCE [LARGE SCALE GENOMIC DNA]</scope>
    <source>
        <strain evidence="6 7">DSM 18899</strain>
    </source>
</reference>
<organism evidence="6 7">
    <name type="scientific">Chitinimonas taiwanensis DSM 18899</name>
    <dbReference type="NCBI Taxonomy" id="1121279"/>
    <lineage>
        <taxon>Bacteria</taxon>
        <taxon>Pseudomonadati</taxon>
        <taxon>Pseudomonadota</taxon>
        <taxon>Betaproteobacteria</taxon>
        <taxon>Neisseriales</taxon>
        <taxon>Chitinibacteraceae</taxon>
        <taxon>Chitinimonas</taxon>
    </lineage>
</organism>
<feature type="chain" id="PRO_5012634224" evidence="3">
    <location>
        <begin position="32"/>
        <end position="370"/>
    </location>
</feature>
<dbReference type="RefSeq" id="WP_072427496.1">
    <property type="nucleotide sequence ID" value="NZ_FPKR01000003.1"/>
</dbReference>
<dbReference type="AlphaFoldDB" id="A0A1K2HAI8"/>
<feature type="domain" description="YknX-like C-terminal permuted SH3-like" evidence="5">
    <location>
        <begin position="293"/>
        <end position="361"/>
    </location>
</feature>
<dbReference type="Gene3D" id="2.40.50.100">
    <property type="match status" value="1"/>
</dbReference>
<dbReference type="GO" id="GO:0015562">
    <property type="term" value="F:efflux transmembrane transporter activity"/>
    <property type="evidence" value="ECO:0007669"/>
    <property type="project" value="TreeGrafter"/>
</dbReference>
<accession>A0A1K2HAI8</accession>
<evidence type="ECO:0000259" key="4">
    <source>
        <dbReference type="Pfam" id="PF25876"/>
    </source>
</evidence>
<dbReference type="NCBIfam" id="TIGR01730">
    <property type="entry name" value="RND_mfp"/>
    <property type="match status" value="1"/>
</dbReference>
<dbReference type="PANTHER" id="PTHR30469">
    <property type="entry name" value="MULTIDRUG RESISTANCE PROTEIN MDTA"/>
    <property type="match status" value="1"/>
</dbReference>
<dbReference type="OrthoDB" id="10524at2"/>
<dbReference type="PANTHER" id="PTHR30469:SF15">
    <property type="entry name" value="HLYD FAMILY OF SECRETION PROTEINS"/>
    <property type="match status" value="1"/>
</dbReference>
<feature type="domain" description="Multidrug resistance protein MdtA-like alpha-helical hairpin" evidence="4">
    <location>
        <begin position="111"/>
        <end position="180"/>
    </location>
</feature>
<dbReference type="Pfam" id="PF25989">
    <property type="entry name" value="YknX_C"/>
    <property type="match status" value="1"/>
</dbReference>
<protein>
    <submittedName>
        <fullName evidence="6">RND family efflux transporter, MFP subunit</fullName>
    </submittedName>
</protein>
<evidence type="ECO:0000313" key="7">
    <source>
        <dbReference type="Proteomes" id="UP000186513"/>
    </source>
</evidence>
<keyword evidence="3" id="KW-0732">Signal</keyword>
<feature type="coiled-coil region" evidence="2">
    <location>
        <begin position="104"/>
        <end position="138"/>
    </location>
</feature>
<evidence type="ECO:0000259" key="5">
    <source>
        <dbReference type="Pfam" id="PF25989"/>
    </source>
</evidence>
<evidence type="ECO:0000256" key="1">
    <source>
        <dbReference type="ARBA" id="ARBA00009477"/>
    </source>
</evidence>
<evidence type="ECO:0000256" key="3">
    <source>
        <dbReference type="SAM" id="SignalP"/>
    </source>
</evidence>
<dbReference type="EMBL" id="FPKR01000003">
    <property type="protein sequence ID" value="SFZ73747.1"/>
    <property type="molecule type" value="Genomic_DNA"/>
</dbReference>
<keyword evidence="2" id="KW-0175">Coiled coil</keyword>
<proteinExistence type="inferred from homology"/>
<dbReference type="InterPro" id="IPR058637">
    <property type="entry name" value="YknX-like_C"/>
</dbReference>